<sequence length="272" mass="30250">MSYFTDYKEIDGGYVAFGGNPKGGKITSRGKFDGKADEGSVVRYSLNSKAFRVFNNRTRIVEENLYIRFSENIPNIAESGPNCLFDIDALTKSMNYKPVVVGNQSNGNAGTKACDDVDDVFQPSSDDGKKVNEDPRQESECKDQEKEDNVNNTNNVNTAGTNRVNVVGANTNNELPFDPDVPALEDISTFNLSGVHEDDDEMANKNNLDTTIQVNPTPTTRIHKDHLIDQVIRDLHSTTQTRNMSKNLEAHGFVTTIHQRTNHKDLQNCLFA</sequence>
<dbReference type="InterPro" id="IPR057670">
    <property type="entry name" value="SH3_retrovirus"/>
</dbReference>
<feature type="compositionally biased region" description="Low complexity" evidence="1">
    <location>
        <begin position="150"/>
        <end position="163"/>
    </location>
</feature>
<dbReference type="AlphaFoldDB" id="A0A699II53"/>
<evidence type="ECO:0000259" key="2">
    <source>
        <dbReference type="Pfam" id="PF25597"/>
    </source>
</evidence>
<feature type="region of interest" description="Disordered" evidence="1">
    <location>
        <begin position="103"/>
        <end position="163"/>
    </location>
</feature>
<comment type="caution">
    <text evidence="3">The sequence shown here is derived from an EMBL/GenBank/DDBJ whole genome shotgun (WGS) entry which is preliminary data.</text>
</comment>
<accession>A0A699II53</accession>
<proteinExistence type="predicted"/>
<organism evidence="3">
    <name type="scientific">Tanacetum cinerariifolium</name>
    <name type="common">Dalmatian daisy</name>
    <name type="synonym">Chrysanthemum cinerariifolium</name>
    <dbReference type="NCBI Taxonomy" id="118510"/>
    <lineage>
        <taxon>Eukaryota</taxon>
        <taxon>Viridiplantae</taxon>
        <taxon>Streptophyta</taxon>
        <taxon>Embryophyta</taxon>
        <taxon>Tracheophyta</taxon>
        <taxon>Spermatophyta</taxon>
        <taxon>Magnoliopsida</taxon>
        <taxon>eudicotyledons</taxon>
        <taxon>Gunneridae</taxon>
        <taxon>Pentapetalae</taxon>
        <taxon>asterids</taxon>
        <taxon>campanulids</taxon>
        <taxon>Asterales</taxon>
        <taxon>Asteraceae</taxon>
        <taxon>Asteroideae</taxon>
        <taxon>Anthemideae</taxon>
        <taxon>Anthemidinae</taxon>
        <taxon>Tanacetum</taxon>
    </lineage>
</organism>
<name>A0A699II53_TANCI</name>
<reference evidence="3" key="1">
    <citation type="journal article" date="2019" name="Sci. Rep.">
        <title>Draft genome of Tanacetum cinerariifolium, the natural source of mosquito coil.</title>
        <authorList>
            <person name="Yamashiro T."/>
            <person name="Shiraishi A."/>
            <person name="Satake H."/>
            <person name="Nakayama K."/>
        </authorList>
    </citation>
    <scope>NUCLEOTIDE SEQUENCE</scope>
</reference>
<dbReference type="EMBL" id="BKCJ010273328">
    <property type="protein sequence ID" value="GEZ39172.1"/>
    <property type="molecule type" value="Genomic_DNA"/>
</dbReference>
<dbReference type="Pfam" id="PF25597">
    <property type="entry name" value="SH3_retrovirus"/>
    <property type="match status" value="1"/>
</dbReference>
<evidence type="ECO:0000256" key="1">
    <source>
        <dbReference type="SAM" id="MobiDB-lite"/>
    </source>
</evidence>
<evidence type="ECO:0000313" key="3">
    <source>
        <dbReference type="EMBL" id="GEZ39172.1"/>
    </source>
</evidence>
<feature type="domain" description="Retroviral polymerase SH3-like" evidence="2">
    <location>
        <begin position="28"/>
        <end position="72"/>
    </location>
</feature>
<protein>
    <submittedName>
        <fullName evidence="3">Ribonuclease H-like domain-containing protein</fullName>
    </submittedName>
</protein>
<gene>
    <name evidence="3" type="ORF">Tci_511145</name>
</gene>
<feature type="compositionally biased region" description="Basic and acidic residues" evidence="1">
    <location>
        <begin position="126"/>
        <end position="149"/>
    </location>
</feature>